<feature type="region of interest" description="Disordered" evidence="1">
    <location>
        <begin position="1"/>
        <end position="102"/>
    </location>
</feature>
<organism evidence="2 3">
    <name type="scientific">Candidatus Corynebacterium faecigallinarum</name>
    <dbReference type="NCBI Taxonomy" id="2838528"/>
    <lineage>
        <taxon>Bacteria</taxon>
        <taxon>Bacillati</taxon>
        <taxon>Actinomycetota</taxon>
        <taxon>Actinomycetes</taxon>
        <taxon>Mycobacteriales</taxon>
        <taxon>Corynebacteriaceae</taxon>
        <taxon>Corynebacterium</taxon>
    </lineage>
</organism>
<feature type="compositionally biased region" description="Low complexity" evidence="1">
    <location>
        <begin position="93"/>
        <end position="102"/>
    </location>
</feature>
<dbReference type="Proteomes" id="UP000823858">
    <property type="component" value="Unassembled WGS sequence"/>
</dbReference>
<dbReference type="InterPro" id="IPR045596">
    <property type="entry name" value="DUF6459"/>
</dbReference>
<feature type="compositionally biased region" description="Basic and acidic residues" evidence="1">
    <location>
        <begin position="10"/>
        <end position="22"/>
    </location>
</feature>
<evidence type="ECO:0000313" key="2">
    <source>
        <dbReference type="EMBL" id="HJC84986.1"/>
    </source>
</evidence>
<accession>A0A9D2TNS5</accession>
<proteinExistence type="predicted"/>
<dbReference type="AlphaFoldDB" id="A0A9D2TNS5"/>
<reference evidence="2" key="2">
    <citation type="submission" date="2021-04" db="EMBL/GenBank/DDBJ databases">
        <authorList>
            <person name="Gilroy R."/>
        </authorList>
    </citation>
    <scope>NUCLEOTIDE SEQUENCE</scope>
    <source>
        <strain evidence="2">ChiHjej13B12-4958</strain>
    </source>
</reference>
<dbReference type="Pfam" id="PF20060">
    <property type="entry name" value="DUF6459"/>
    <property type="match status" value="1"/>
</dbReference>
<comment type="caution">
    <text evidence="2">The sequence shown here is derived from an EMBL/GenBank/DDBJ whole genome shotgun (WGS) entry which is preliminary data.</text>
</comment>
<sequence length="211" mass="21994">MGDYQASGETVEKTTPSREDRFVPVPGLVYLRRPRAGTVLRRDGPSTDDSRPEPADTVVRDAPAVAATAPASAPVTADTAPDTAGSGSGSGSGSAAAAPSDADPAAGEAVARRVAMLVGTWLEVVDGLRPVTVLRKGPFSPTVSDRLRGTLRTTGGTRTSPSRVLSVNIPPTHRDRLGFTASVVRDGRVRAVVGHLSRYSGQWRVESITLI</sequence>
<gene>
    <name evidence="2" type="ORF">H9751_05495</name>
</gene>
<evidence type="ECO:0000313" key="3">
    <source>
        <dbReference type="Proteomes" id="UP000823858"/>
    </source>
</evidence>
<name>A0A9D2TNS5_9CORY</name>
<reference evidence="2" key="1">
    <citation type="journal article" date="2021" name="PeerJ">
        <title>Extensive microbial diversity within the chicken gut microbiome revealed by metagenomics and culture.</title>
        <authorList>
            <person name="Gilroy R."/>
            <person name="Ravi A."/>
            <person name="Getino M."/>
            <person name="Pursley I."/>
            <person name="Horton D.L."/>
            <person name="Alikhan N.F."/>
            <person name="Baker D."/>
            <person name="Gharbi K."/>
            <person name="Hall N."/>
            <person name="Watson M."/>
            <person name="Adriaenssens E.M."/>
            <person name="Foster-Nyarko E."/>
            <person name="Jarju S."/>
            <person name="Secka A."/>
            <person name="Antonio M."/>
            <person name="Oren A."/>
            <person name="Chaudhuri R.R."/>
            <person name="La Ragione R."/>
            <person name="Hildebrand F."/>
            <person name="Pallen M.J."/>
        </authorList>
    </citation>
    <scope>NUCLEOTIDE SEQUENCE</scope>
    <source>
        <strain evidence="2">ChiHjej13B12-4958</strain>
    </source>
</reference>
<evidence type="ECO:0000256" key="1">
    <source>
        <dbReference type="SAM" id="MobiDB-lite"/>
    </source>
</evidence>
<feature type="compositionally biased region" description="Basic and acidic residues" evidence="1">
    <location>
        <begin position="40"/>
        <end position="54"/>
    </location>
</feature>
<feature type="compositionally biased region" description="Low complexity" evidence="1">
    <location>
        <begin position="55"/>
        <end position="85"/>
    </location>
</feature>
<protein>
    <submittedName>
        <fullName evidence="2">Uncharacterized protein</fullName>
    </submittedName>
</protein>
<dbReference type="EMBL" id="DWVP01000014">
    <property type="protein sequence ID" value="HJC84986.1"/>
    <property type="molecule type" value="Genomic_DNA"/>
</dbReference>